<reference evidence="8" key="1">
    <citation type="submission" date="2020-03" db="EMBL/GenBank/DDBJ databases">
        <authorList>
            <person name="Chebbi M.A."/>
            <person name="Drezen J.M."/>
        </authorList>
    </citation>
    <scope>NUCLEOTIDE SEQUENCE</scope>
    <source>
        <tissue evidence="8">Whole body</tissue>
    </source>
</reference>
<protein>
    <recommendedName>
        <fullName evidence="7">XLF-like N-terminal domain-containing protein</fullName>
    </recommendedName>
</protein>
<comment type="caution">
    <text evidence="8">The sequence shown here is derived from an EMBL/GenBank/DDBJ whole genome shotgun (WGS) entry which is preliminary data.</text>
</comment>
<keyword evidence="4" id="KW-0539">Nucleus</keyword>
<feature type="region of interest" description="Disordered" evidence="6">
    <location>
        <begin position="266"/>
        <end position="306"/>
    </location>
</feature>
<dbReference type="PANTHER" id="PTHR32235:SF1">
    <property type="entry name" value="NON-HOMOLOGOUS END-JOINING FACTOR 1"/>
    <property type="match status" value="1"/>
</dbReference>
<comment type="similarity">
    <text evidence="5">Belongs to the XRCC4-XLF family. XLF subfamily.</text>
</comment>
<evidence type="ECO:0000256" key="3">
    <source>
        <dbReference type="ARBA" id="ARBA00023204"/>
    </source>
</evidence>
<dbReference type="InterPro" id="IPR052287">
    <property type="entry name" value="NHEJ_factor"/>
</dbReference>
<evidence type="ECO:0000313" key="8">
    <source>
        <dbReference type="EMBL" id="KAG8034057.1"/>
    </source>
</evidence>
<dbReference type="AlphaFoldDB" id="A0A8J5QV61"/>
<dbReference type="InterPro" id="IPR015381">
    <property type="entry name" value="XLF-like_N"/>
</dbReference>
<dbReference type="Proteomes" id="UP000729913">
    <property type="component" value="Unassembled WGS sequence"/>
</dbReference>
<dbReference type="GO" id="GO:0045027">
    <property type="term" value="F:DNA end binding"/>
    <property type="evidence" value="ECO:0007669"/>
    <property type="project" value="TreeGrafter"/>
</dbReference>
<evidence type="ECO:0000256" key="4">
    <source>
        <dbReference type="ARBA" id="ARBA00023242"/>
    </source>
</evidence>
<keyword evidence="3" id="KW-0234">DNA repair</keyword>
<proteinExistence type="inferred from homology"/>
<name>A0A8J5QV61_9HYME</name>
<evidence type="ECO:0000256" key="1">
    <source>
        <dbReference type="ARBA" id="ARBA00004123"/>
    </source>
</evidence>
<keyword evidence="9" id="KW-1185">Reference proteome</keyword>
<dbReference type="OrthoDB" id="2155935at2759"/>
<evidence type="ECO:0000256" key="5">
    <source>
        <dbReference type="ARBA" id="ARBA00025747"/>
    </source>
</evidence>
<reference evidence="8" key="2">
    <citation type="submission" date="2021-04" db="EMBL/GenBank/DDBJ databases">
        <title>Genome-wide patterns of bracovirus chromosomal integration into multiple host tissues during parasitism.</title>
        <authorList>
            <person name="Chebbi M.A.C."/>
        </authorList>
    </citation>
    <scope>NUCLEOTIDE SEQUENCE</scope>
    <source>
        <tissue evidence="8">Whole body</tissue>
    </source>
</reference>
<feature type="compositionally biased region" description="Basic and acidic residues" evidence="6">
    <location>
        <begin position="271"/>
        <end position="280"/>
    </location>
</feature>
<evidence type="ECO:0000313" key="9">
    <source>
        <dbReference type="Proteomes" id="UP000729913"/>
    </source>
</evidence>
<evidence type="ECO:0000256" key="6">
    <source>
        <dbReference type="SAM" id="MobiDB-lite"/>
    </source>
</evidence>
<dbReference type="GO" id="GO:0006303">
    <property type="term" value="P:double-strand break repair via nonhomologous end joining"/>
    <property type="evidence" value="ECO:0007669"/>
    <property type="project" value="TreeGrafter"/>
</dbReference>
<dbReference type="Pfam" id="PF09302">
    <property type="entry name" value="XLF"/>
    <property type="match status" value="1"/>
</dbReference>
<dbReference type="EMBL" id="JAAOIC020000072">
    <property type="protein sequence ID" value="KAG8034057.1"/>
    <property type="molecule type" value="Genomic_DNA"/>
</dbReference>
<comment type="subcellular location">
    <subcellularLocation>
        <location evidence="1">Nucleus</location>
    </subcellularLocation>
</comment>
<feature type="domain" description="XLF-like N-terminal" evidence="7">
    <location>
        <begin position="3"/>
        <end position="105"/>
    </location>
</feature>
<evidence type="ECO:0000256" key="2">
    <source>
        <dbReference type="ARBA" id="ARBA00022763"/>
    </source>
</evidence>
<dbReference type="GO" id="GO:0032807">
    <property type="term" value="C:DNA ligase IV complex"/>
    <property type="evidence" value="ECO:0007669"/>
    <property type="project" value="TreeGrafter"/>
</dbReference>
<evidence type="ECO:0000259" key="7">
    <source>
        <dbReference type="Pfam" id="PF09302"/>
    </source>
</evidence>
<gene>
    <name evidence="8" type="ORF">G9C98_008538</name>
</gene>
<organism evidence="8 9">
    <name type="scientific">Cotesia typhae</name>
    <dbReference type="NCBI Taxonomy" id="2053667"/>
    <lineage>
        <taxon>Eukaryota</taxon>
        <taxon>Metazoa</taxon>
        <taxon>Ecdysozoa</taxon>
        <taxon>Arthropoda</taxon>
        <taxon>Hexapoda</taxon>
        <taxon>Insecta</taxon>
        <taxon>Pterygota</taxon>
        <taxon>Neoptera</taxon>
        <taxon>Endopterygota</taxon>
        <taxon>Hymenoptera</taxon>
        <taxon>Apocrita</taxon>
        <taxon>Ichneumonoidea</taxon>
        <taxon>Braconidae</taxon>
        <taxon>Microgastrinae</taxon>
        <taxon>Cotesia</taxon>
    </lineage>
</organism>
<accession>A0A8J5QV61</accession>
<sequence>MNSWKEITIDNKKCLISIYNNKNQWKIMLTDFRELFTELLSMEKITNKCQELNPLLSIEDFDINSIVEDLLTNLPEFVSEKSSTSKLELTKKIEGGIFKFAVDLKACKDSNEFFEVITRPLCLGIVEFGRENDILIDEIIKKDTEIREIEGMNDIHFYPHKRTRVFSRSHLPPVKSNYSQNELYQSFKHFFHRDEGLFRKVYVKDDDSVGENIEQQLENPDDLNQLEETNENEKSVEIYDENIKKNSTDLGIVEVPVDIENNHKNIVVKNPEAEKNDQKNSKRPSGSKLDLKSKKRVKKKLSDFIS</sequence>
<dbReference type="PANTHER" id="PTHR32235">
    <property type="entry name" value="NON-HOMOLOGOUS END-JOINING FACTOR 1"/>
    <property type="match status" value="1"/>
</dbReference>
<dbReference type="CDD" id="cd22285">
    <property type="entry name" value="HD_XLF_N"/>
    <property type="match status" value="1"/>
</dbReference>
<keyword evidence="2" id="KW-0227">DNA damage</keyword>